<dbReference type="RefSeq" id="WP_150311020.1">
    <property type="nucleotide sequence ID" value="NZ_VMSO01000011.1"/>
</dbReference>
<sequence>MEEANTVIEESSLRFTFDEDTEAVKFDDTDFYRRRFSSFPGAKGIDILAESKEIIQLIEIKNCTGHESENIWRTSVNNSKIESVPRGLDMSRRNSLDIEVVQKVASTIACLYGAWTKSERMESSTELSCFWKSMVDEKIPRDRKKLLVILFLEGDFDSNGPRSRNKNMVMYRIQESIRSKLVWLNCQVAVVDSHTYKDKYFKVSRLAN</sequence>
<dbReference type="AlphaFoldDB" id="A0A5M9HW50"/>
<organism evidence="1 2">
    <name type="scientific">Mediterraneibacter catenae</name>
    <dbReference type="NCBI Taxonomy" id="2594882"/>
    <lineage>
        <taxon>Bacteria</taxon>
        <taxon>Bacillati</taxon>
        <taxon>Bacillota</taxon>
        <taxon>Clostridia</taxon>
        <taxon>Lachnospirales</taxon>
        <taxon>Lachnospiraceae</taxon>
        <taxon>Mediterraneibacter</taxon>
    </lineage>
</organism>
<keyword evidence="2" id="KW-1185">Reference proteome</keyword>
<protein>
    <submittedName>
        <fullName evidence="1">Uncharacterized protein</fullName>
    </submittedName>
</protein>
<evidence type="ECO:0000313" key="1">
    <source>
        <dbReference type="EMBL" id="KAA8501194.1"/>
    </source>
</evidence>
<comment type="caution">
    <text evidence="1">The sequence shown here is derived from an EMBL/GenBank/DDBJ whole genome shotgun (WGS) entry which is preliminary data.</text>
</comment>
<dbReference type="Pfam" id="PF20366">
    <property type="entry name" value="DUF6661"/>
    <property type="match status" value="1"/>
</dbReference>
<evidence type="ECO:0000313" key="2">
    <source>
        <dbReference type="Proteomes" id="UP000322025"/>
    </source>
</evidence>
<dbReference type="EMBL" id="VMSO01000011">
    <property type="protein sequence ID" value="KAA8501194.1"/>
    <property type="molecule type" value="Genomic_DNA"/>
</dbReference>
<dbReference type="InterPro" id="IPR046602">
    <property type="entry name" value="DUF6661"/>
</dbReference>
<name>A0A5M9HW50_9FIRM</name>
<dbReference type="OrthoDB" id="2037494at2"/>
<dbReference type="Proteomes" id="UP000322025">
    <property type="component" value="Unassembled WGS sequence"/>
</dbReference>
<proteinExistence type="predicted"/>
<gene>
    <name evidence="1" type="ORF">FNY66_09815</name>
</gene>
<reference evidence="1" key="1">
    <citation type="submission" date="2019-07" db="EMBL/GenBank/DDBJ databases">
        <authorList>
            <person name="Wongkuna S."/>
            <person name="Scaria J."/>
        </authorList>
    </citation>
    <scope>NUCLEOTIDE SEQUENCE [LARGE SCALE GENOMIC DNA]</scope>
    <source>
        <strain evidence="1">SW178</strain>
    </source>
</reference>
<accession>A0A5M9HW50</accession>